<feature type="region of interest" description="Disordered" evidence="1">
    <location>
        <begin position="212"/>
        <end position="231"/>
    </location>
</feature>
<keyword evidence="4" id="KW-1185">Reference proteome</keyword>
<feature type="transmembrane region" description="Helical" evidence="2">
    <location>
        <begin position="110"/>
        <end position="132"/>
    </location>
</feature>
<keyword evidence="2" id="KW-0812">Transmembrane</keyword>
<dbReference type="KEGG" id="mfeu:H1D33_26435"/>
<accession>A0A7L6B587</accession>
<feature type="transmembrane region" description="Helical" evidence="2">
    <location>
        <begin position="74"/>
        <end position="90"/>
    </location>
</feature>
<organism evidence="3 4">
    <name type="scientific">Micromonospora robiginosa</name>
    <dbReference type="NCBI Taxonomy" id="2749844"/>
    <lineage>
        <taxon>Bacteria</taxon>
        <taxon>Bacillati</taxon>
        <taxon>Actinomycetota</taxon>
        <taxon>Actinomycetes</taxon>
        <taxon>Micromonosporales</taxon>
        <taxon>Micromonosporaceae</taxon>
        <taxon>Micromonospora</taxon>
    </lineage>
</organism>
<dbReference type="AlphaFoldDB" id="A0A7L6B587"/>
<gene>
    <name evidence="3" type="ORF">H1D33_26435</name>
</gene>
<evidence type="ECO:0000256" key="1">
    <source>
        <dbReference type="SAM" id="MobiDB-lite"/>
    </source>
</evidence>
<dbReference type="InterPro" id="IPR016566">
    <property type="entry name" value="UCP010219"/>
</dbReference>
<name>A0A7L6B587_9ACTN</name>
<feature type="transmembrane region" description="Helical" evidence="2">
    <location>
        <begin position="177"/>
        <end position="201"/>
    </location>
</feature>
<sequence length="231" mass="24270">MTGTPDRRWSAEARPESLADLLGGRRGAVDATLPPLAFGLGWVLGGLGGGVLAAVLAGAAVAGWRWRRGDRPRSVLVGLLAVCLAALVAVRTGRATDFFLLQIVSNAASALAWAVSVVVRWPLLGVVVGLALGQRARWRRDPALLRAYGRASWVWTATYVLRLAVFVPLWLDGQVVALAVARAALTWPLIAAALAVSWVVIRRSLPAGHPGLRHPVGASDPDGAPVTGPEK</sequence>
<evidence type="ECO:0000256" key="2">
    <source>
        <dbReference type="SAM" id="Phobius"/>
    </source>
</evidence>
<keyword evidence="2" id="KW-1133">Transmembrane helix</keyword>
<dbReference type="EMBL" id="CP059322">
    <property type="protein sequence ID" value="QLQ36750.1"/>
    <property type="molecule type" value="Genomic_DNA"/>
</dbReference>
<dbReference type="Pfam" id="PF11361">
    <property type="entry name" value="DUF3159"/>
    <property type="match status" value="1"/>
</dbReference>
<evidence type="ECO:0000313" key="3">
    <source>
        <dbReference type="EMBL" id="QLQ36750.1"/>
    </source>
</evidence>
<dbReference type="Proteomes" id="UP000510844">
    <property type="component" value="Chromosome"/>
</dbReference>
<reference evidence="4" key="1">
    <citation type="submission" date="2020-07" db="EMBL/GenBank/DDBJ databases">
        <title>A new Micromonospora strain with potent antibiotic activity isolated from the microbiome of a mid-Atlantic deep-sea sponge.</title>
        <authorList>
            <person name="Back C.R."/>
            <person name="Stennett H.L."/>
            <person name="Williams S.E."/>
            <person name="Wang L."/>
            <person name="Ojeda Gomez J."/>
            <person name="Abdulle O.M."/>
            <person name="Duffy T."/>
            <person name="Hendry K.R."/>
            <person name="Powell D."/>
            <person name="Stach J.E."/>
            <person name="Essex-Lopresti A.E."/>
            <person name="Willis C.L."/>
            <person name="Curnow P."/>
            <person name="Race P.R."/>
        </authorList>
    </citation>
    <scope>NUCLEOTIDE SEQUENCE [LARGE SCALE GENOMIC DNA]</scope>
    <source>
        <strain evidence="4">28ISP2-46</strain>
    </source>
</reference>
<feature type="transmembrane region" description="Helical" evidence="2">
    <location>
        <begin position="153"/>
        <end position="171"/>
    </location>
</feature>
<keyword evidence="2" id="KW-0472">Membrane</keyword>
<feature type="transmembrane region" description="Helical" evidence="2">
    <location>
        <begin position="40"/>
        <end position="62"/>
    </location>
</feature>
<protein>
    <submittedName>
        <fullName evidence="3">DUF3159 domain-containing protein</fullName>
    </submittedName>
</protein>
<dbReference type="RefSeq" id="WP_181569265.1">
    <property type="nucleotide sequence ID" value="NZ_CP059322.2"/>
</dbReference>
<evidence type="ECO:0000313" key="4">
    <source>
        <dbReference type="Proteomes" id="UP000510844"/>
    </source>
</evidence>
<reference evidence="3 4" key="2">
    <citation type="journal article" date="2021" name="Mar. Drugs">
        <title>A New Micromonospora Strain with Antibiotic Activity Isolated from the Microbiome of a Mid-Atlantic Deep-Sea Sponge.</title>
        <authorList>
            <person name="Back C.R."/>
            <person name="Stennett H.L."/>
            <person name="Williams S.E."/>
            <person name="Wang L."/>
            <person name="Ojeda Gomez J."/>
            <person name="Abdulle O.M."/>
            <person name="Duffy T."/>
            <person name="Neal C."/>
            <person name="Mantell J."/>
            <person name="Jepson M.A."/>
            <person name="Hendry K.R."/>
            <person name="Powell D."/>
            <person name="Stach J.E.M."/>
            <person name="Essex-Lopresti A.E."/>
            <person name="Willis C.L."/>
            <person name="Curnow P."/>
            <person name="Race P.R."/>
        </authorList>
    </citation>
    <scope>NUCLEOTIDE SEQUENCE [LARGE SCALE GENOMIC DNA]</scope>
    <source>
        <strain evidence="3 4">28ISP2-46</strain>
    </source>
</reference>
<proteinExistence type="predicted"/>